<reference evidence="2" key="1">
    <citation type="submission" date="2021-02" db="EMBL/GenBank/DDBJ databases">
        <authorList>
            <person name="Nowell W R."/>
        </authorList>
    </citation>
    <scope>NUCLEOTIDE SEQUENCE</scope>
</reference>
<dbReference type="AlphaFoldDB" id="A0A817MET0"/>
<name>A0A817MET0_9BILA</name>
<organism evidence="2 3">
    <name type="scientific">Rotaria socialis</name>
    <dbReference type="NCBI Taxonomy" id="392032"/>
    <lineage>
        <taxon>Eukaryota</taxon>
        <taxon>Metazoa</taxon>
        <taxon>Spiralia</taxon>
        <taxon>Gnathifera</taxon>
        <taxon>Rotifera</taxon>
        <taxon>Eurotatoria</taxon>
        <taxon>Bdelloidea</taxon>
        <taxon>Philodinida</taxon>
        <taxon>Philodinidae</taxon>
        <taxon>Rotaria</taxon>
    </lineage>
</organism>
<protein>
    <submittedName>
        <fullName evidence="2">Uncharacterized protein</fullName>
    </submittedName>
</protein>
<evidence type="ECO:0000313" key="3">
    <source>
        <dbReference type="Proteomes" id="UP000663825"/>
    </source>
</evidence>
<gene>
    <name evidence="2" type="ORF">TIS948_LOCUS5930</name>
</gene>
<evidence type="ECO:0000313" key="2">
    <source>
        <dbReference type="EMBL" id="CAF3084725.1"/>
    </source>
</evidence>
<feature type="compositionally biased region" description="Basic and acidic residues" evidence="1">
    <location>
        <begin position="1"/>
        <end position="14"/>
    </location>
</feature>
<accession>A0A817MET0</accession>
<feature type="region of interest" description="Disordered" evidence="1">
    <location>
        <begin position="434"/>
        <end position="465"/>
    </location>
</feature>
<dbReference type="OrthoDB" id="8956814at2759"/>
<sequence>MSRAFTKDPKRRNGENSSSYHVAQSTDSKIVLHNNNQLFSQQLQKPDACSNAQTIIPTPINLLAASNNEQSSSTNDLLMQPNHLFCQQSAIPTTTYHAVPPNIQLAHPIDTINAPAVSQAKSCKEELVIDFLCKIILTIHARQEFVSVQRVEREIFEHLGIRSFHQIGVDQRNLTPLNNLIQRHKSVKLYMQVFEKVFNLCTLHDLGAMLAKVLKLEKYEDAHLGPLEEHPDIKRIFQYTRPTSGKAITEITTSNVINAFLDFQAAYRGPMRIPFDEFLEKLVKEYKVESREQLGIFCRSFPYLTEVTRKLTHEHRRHNRQSESDARSKIMKIAQAKFAELIKEVKFEFQSPHDKEKKSPTIVFDHLISIVEKYLVVSEQKILQDTLNKFRKDELLQSLFNVSICLGTMKKPEELLVELKKFYQYPIISPIQSSTVQNPQLPDMNQSPHNKQYQSGSSNQLSVSL</sequence>
<dbReference type="Proteomes" id="UP000663825">
    <property type="component" value="Unassembled WGS sequence"/>
</dbReference>
<dbReference type="EMBL" id="CAJNXB010000674">
    <property type="protein sequence ID" value="CAF3084725.1"/>
    <property type="molecule type" value="Genomic_DNA"/>
</dbReference>
<proteinExistence type="predicted"/>
<feature type="region of interest" description="Disordered" evidence="1">
    <location>
        <begin position="1"/>
        <end position="23"/>
    </location>
</feature>
<comment type="caution">
    <text evidence="2">The sequence shown here is derived from an EMBL/GenBank/DDBJ whole genome shotgun (WGS) entry which is preliminary data.</text>
</comment>
<evidence type="ECO:0000256" key="1">
    <source>
        <dbReference type="SAM" id="MobiDB-lite"/>
    </source>
</evidence>